<evidence type="ECO:0000313" key="2">
    <source>
        <dbReference type="EMBL" id="TKG66944.1"/>
    </source>
</evidence>
<dbReference type="EMBL" id="SWMS01000014">
    <property type="protein sequence ID" value="TKG66944.1"/>
    <property type="molecule type" value="Genomic_DNA"/>
</dbReference>
<keyword evidence="3" id="KW-1185">Reference proteome</keyword>
<comment type="caution">
    <text evidence="2">The sequence shown here is derived from an EMBL/GenBank/DDBJ whole genome shotgun (WGS) entry which is preliminary data.</text>
</comment>
<accession>A0ABY2S0H9</accession>
<protein>
    <submittedName>
        <fullName evidence="2">Uncharacterized protein</fullName>
    </submittedName>
</protein>
<dbReference type="Proteomes" id="UP000309992">
    <property type="component" value="Unassembled WGS sequence"/>
</dbReference>
<dbReference type="RefSeq" id="WP_112275480.1">
    <property type="nucleotide sequence ID" value="NZ_SWMS01000014.1"/>
</dbReference>
<sequence>MTTTAPDQRTETRARNGVQGQKYATIPARELSVGDKLFVHNDFVSVTRIWSVEERVEFEGATVGSPDHRHFNTSPAAQLDVYVTGGAR</sequence>
<evidence type="ECO:0000256" key="1">
    <source>
        <dbReference type="SAM" id="MobiDB-lite"/>
    </source>
</evidence>
<evidence type="ECO:0000313" key="3">
    <source>
        <dbReference type="Proteomes" id="UP000309992"/>
    </source>
</evidence>
<organism evidence="2 3">
    <name type="scientific">Prauserella endophytica</name>
    <dbReference type="NCBI Taxonomy" id="1592324"/>
    <lineage>
        <taxon>Bacteria</taxon>
        <taxon>Bacillati</taxon>
        <taxon>Actinomycetota</taxon>
        <taxon>Actinomycetes</taxon>
        <taxon>Pseudonocardiales</taxon>
        <taxon>Pseudonocardiaceae</taxon>
        <taxon>Prauserella</taxon>
        <taxon>Prauserella coralliicola group</taxon>
    </lineage>
</organism>
<feature type="region of interest" description="Disordered" evidence="1">
    <location>
        <begin position="1"/>
        <end position="20"/>
    </location>
</feature>
<gene>
    <name evidence="2" type="ORF">FCN18_23830</name>
</gene>
<reference evidence="2 3" key="1">
    <citation type="journal article" date="2015" name="Antonie Van Leeuwenhoek">
        <title>Prauserella endophytica sp. nov., an endophytic actinobacterium isolated from Tamarix taklamakanensis.</title>
        <authorList>
            <person name="Liu J.M."/>
            <person name="Habden X."/>
            <person name="Guo L."/>
            <person name="Tuo L."/>
            <person name="Jiang Z.K."/>
            <person name="Liu S.W."/>
            <person name="Liu X.F."/>
            <person name="Chen L."/>
            <person name="Li R.F."/>
            <person name="Zhang Y.Q."/>
            <person name="Sun C.H."/>
        </authorList>
    </citation>
    <scope>NUCLEOTIDE SEQUENCE [LARGE SCALE GENOMIC DNA]</scope>
    <source>
        <strain evidence="2 3">CGMCC 4.7182</strain>
    </source>
</reference>
<proteinExistence type="predicted"/>
<name>A0ABY2S0H9_9PSEU</name>